<evidence type="ECO:0000256" key="3">
    <source>
        <dbReference type="ARBA" id="ARBA00022692"/>
    </source>
</evidence>
<reference evidence="8" key="2">
    <citation type="submission" date="2014-03" db="EMBL/GenBank/DDBJ databases">
        <title>Candidatus Competibacter-lineage genomes retrieved from metagenomes reveal functional metabolic diversity.</title>
        <authorList>
            <person name="McIlroy S.J."/>
            <person name="Albertsen M."/>
            <person name="Andresen E.K."/>
            <person name="Saunders A.M."/>
            <person name="Kristiansen R."/>
            <person name="Stokholm-Bjerregaard M."/>
            <person name="Nielsen K.L."/>
            <person name="Nielsen P.H."/>
        </authorList>
    </citation>
    <scope>NUCLEOTIDE SEQUENCE</scope>
    <source>
        <strain evidence="8">Run_A_D11</strain>
    </source>
</reference>
<dbReference type="AlphaFoldDB" id="W6M9T6"/>
<name>W6M9T6_9GAMM</name>
<comment type="caution">
    <text evidence="8">The sequence shown here is derived from an EMBL/GenBank/DDBJ whole genome shotgun (WGS) entry which is preliminary data.</text>
</comment>
<evidence type="ECO:0000313" key="9">
    <source>
        <dbReference type="Proteomes" id="UP000035760"/>
    </source>
</evidence>
<dbReference type="Proteomes" id="UP000035760">
    <property type="component" value="Unassembled WGS sequence"/>
</dbReference>
<evidence type="ECO:0000256" key="4">
    <source>
        <dbReference type="ARBA" id="ARBA00022989"/>
    </source>
</evidence>
<dbReference type="RefSeq" id="WP_048676637.1">
    <property type="nucleotide sequence ID" value="NZ_CBTJ020000111.1"/>
</dbReference>
<reference evidence="8" key="1">
    <citation type="submission" date="2013-07" db="EMBL/GenBank/DDBJ databases">
        <authorList>
            <person name="McIlroy S."/>
        </authorList>
    </citation>
    <scope>NUCLEOTIDE SEQUENCE [LARGE SCALE GENOMIC DNA]</scope>
    <source>
        <strain evidence="8">Run_A_D11</strain>
    </source>
</reference>
<accession>W6M9T6</accession>
<evidence type="ECO:0000313" key="8">
    <source>
        <dbReference type="EMBL" id="CDI04417.1"/>
    </source>
</evidence>
<evidence type="ECO:0000256" key="2">
    <source>
        <dbReference type="ARBA" id="ARBA00022475"/>
    </source>
</evidence>
<dbReference type="GO" id="GO:0009055">
    <property type="term" value="F:electron transfer activity"/>
    <property type="evidence" value="ECO:0007669"/>
    <property type="project" value="InterPro"/>
</dbReference>
<feature type="transmembrane region" description="Helical" evidence="6">
    <location>
        <begin position="138"/>
        <end position="157"/>
    </location>
</feature>
<dbReference type="GO" id="GO:0022904">
    <property type="term" value="P:respiratory electron transport chain"/>
    <property type="evidence" value="ECO:0007669"/>
    <property type="project" value="InterPro"/>
</dbReference>
<dbReference type="STRING" id="1400863.BN873_980018"/>
<dbReference type="SUPFAM" id="SSF81342">
    <property type="entry name" value="Transmembrane di-heme cytochromes"/>
    <property type="match status" value="1"/>
</dbReference>
<feature type="transmembrane region" description="Helical" evidence="6">
    <location>
        <begin position="31"/>
        <end position="52"/>
    </location>
</feature>
<dbReference type="Pfam" id="PF01292">
    <property type="entry name" value="Ni_hydr_CYTB"/>
    <property type="match status" value="1"/>
</dbReference>
<keyword evidence="2" id="KW-1003">Cell membrane</keyword>
<dbReference type="EMBL" id="CBTJ020000111">
    <property type="protein sequence ID" value="CDI04417.1"/>
    <property type="molecule type" value="Genomic_DNA"/>
</dbReference>
<evidence type="ECO:0000256" key="1">
    <source>
        <dbReference type="ARBA" id="ARBA00004651"/>
    </source>
</evidence>
<feature type="transmembrane region" description="Helical" evidence="6">
    <location>
        <begin position="7"/>
        <end position="25"/>
    </location>
</feature>
<evidence type="ECO:0000256" key="6">
    <source>
        <dbReference type="SAM" id="Phobius"/>
    </source>
</evidence>
<keyword evidence="3 6" id="KW-0812">Transmembrane</keyword>
<organism evidence="8 9">
    <name type="scientific">Candidatus Competibacter denitrificans Run_A_D11</name>
    <dbReference type="NCBI Taxonomy" id="1400863"/>
    <lineage>
        <taxon>Bacteria</taxon>
        <taxon>Pseudomonadati</taxon>
        <taxon>Pseudomonadota</taxon>
        <taxon>Gammaproteobacteria</taxon>
        <taxon>Candidatus Competibacteraceae</taxon>
        <taxon>Candidatus Competibacter</taxon>
    </lineage>
</organism>
<keyword evidence="4 6" id="KW-1133">Transmembrane helix</keyword>
<gene>
    <name evidence="8" type="ORF">BN873_980018</name>
</gene>
<dbReference type="GO" id="GO:0005886">
    <property type="term" value="C:plasma membrane"/>
    <property type="evidence" value="ECO:0007669"/>
    <property type="project" value="UniProtKB-SubCell"/>
</dbReference>
<evidence type="ECO:0000259" key="7">
    <source>
        <dbReference type="Pfam" id="PF01292"/>
    </source>
</evidence>
<proteinExistence type="predicted"/>
<protein>
    <recommendedName>
        <fullName evidence="7">Cytochrome b561 bacterial/Ni-hydrogenase domain-containing protein</fullName>
    </recommendedName>
</protein>
<evidence type="ECO:0000256" key="5">
    <source>
        <dbReference type="ARBA" id="ARBA00023136"/>
    </source>
</evidence>
<sequence>MNPFNRVRWFHGLFVLAFLLAYFTGDEGERLHVWLGYSLVAFLVIRLFTTLVKVKGFPPLSPTFRPGMAVSAVSRSLVVALLLAISVTVATGLTMVDNARVLGITAAAPANVVAAADEEWAESTIPPWLEQVEDIHELAANTTLTLAGLHVGFLLAFRRRFALNMIPGLANLAQCCSGLAAKIAPMAGISSSATKGTILPER</sequence>
<keyword evidence="5 6" id="KW-0472">Membrane</keyword>
<dbReference type="InterPro" id="IPR011577">
    <property type="entry name" value="Cyt_b561_bac/Ni-Hgenase"/>
</dbReference>
<feature type="transmembrane region" description="Helical" evidence="6">
    <location>
        <begin position="72"/>
        <end position="93"/>
    </location>
</feature>
<feature type="domain" description="Cytochrome b561 bacterial/Ni-hydrogenase" evidence="7">
    <location>
        <begin position="7"/>
        <end position="167"/>
    </location>
</feature>
<comment type="subcellular location">
    <subcellularLocation>
        <location evidence="1">Cell membrane</location>
        <topology evidence="1">Multi-pass membrane protein</topology>
    </subcellularLocation>
</comment>
<dbReference type="InterPro" id="IPR016174">
    <property type="entry name" value="Di-haem_cyt_TM"/>
</dbReference>
<keyword evidence="9" id="KW-1185">Reference proteome</keyword>